<protein>
    <recommendedName>
        <fullName evidence="4">CCHC-type domain-containing protein</fullName>
    </recommendedName>
</protein>
<keyword evidence="1" id="KW-0507">mRNA processing</keyword>
<name>A0A8H5CXQ5_9AGAR</name>
<dbReference type="PROSITE" id="PS50158">
    <property type="entry name" value="ZF_CCHC"/>
    <property type="match status" value="1"/>
</dbReference>
<dbReference type="GO" id="GO:0008270">
    <property type="term" value="F:zinc ion binding"/>
    <property type="evidence" value="ECO:0007669"/>
    <property type="project" value="UniProtKB-KW"/>
</dbReference>
<comment type="caution">
    <text evidence="5">The sequence shown here is derived from an EMBL/GenBank/DDBJ whole genome shotgun (WGS) entry which is preliminary data.</text>
</comment>
<dbReference type="Proteomes" id="UP000559256">
    <property type="component" value="Unassembled WGS sequence"/>
</dbReference>
<keyword evidence="2" id="KW-0479">Metal-binding</keyword>
<feature type="compositionally biased region" description="Low complexity" evidence="3">
    <location>
        <begin position="370"/>
        <end position="380"/>
    </location>
</feature>
<evidence type="ECO:0000259" key="4">
    <source>
        <dbReference type="PROSITE" id="PS50158"/>
    </source>
</evidence>
<dbReference type="EMBL" id="JAACJM010000084">
    <property type="protein sequence ID" value="KAF5348968.1"/>
    <property type="molecule type" value="Genomic_DNA"/>
</dbReference>
<feature type="region of interest" description="Disordered" evidence="3">
    <location>
        <begin position="341"/>
        <end position="380"/>
    </location>
</feature>
<keyword evidence="2" id="KW-0863">Zinc-finger</keyword>
<evidence type="ECO:0000313" key="6">
    <source>
        <dbReference type="Proteomes" id="UP000559256"/>
    </source>
</evidence>
<evidence type="ECO:0000256" key="2">
    <source>
        <dbReference type="PROSITE-ProRule" id="PRU00047"/>
    </source>
</evidence>
<dbReference type="InterPro" id="IPR001878">
    <property type="entry name" value="Znf_CCHC"/>
</dbReference>
<feature type="compositionally biased region" description="Polar residues" evidence="3">
    <location>
        <begin position="341"/>
        <end position="358"/>
    </location>
</feature>
<accession>A0A8H5CXQ5</accession>
<reference evidence="5 6" key="1">
    <citation type="journal article" date="2020" name="ISME J.">
        <title>Uncovering the hidden diversity of litter-decomposition mechanisms in mushroom-forming fungi.</title>
        <authorList>
            <person name="Floudas D."/>
            <person name="Bentzer J."/>
            <person name="Ahren D."/>
            <person name="Johansson T."/>
            <person name="Persson P."/>
            <person name="Tunlid A."/>
        </authorList>
    </citation>
    <scope>NUCLEOTIDE SEQUENCE [LARGE SCALE GENOMIC DNA]</scope>
    <source>
        <strain evidence="5 6">CBS 291.85</strain>
    </source>
</reference>
<keyword evidence="2" id="KW-0862">Zinc</keyword>
<evidence type="ECO:0000313" key="5">
    <source>
        <dbReference type="EMBL" id="KAF5348968.1"/>
    </source>
</evidence>
<keyword evidence="6" id="KW-1185">Reference proteome</keyword>
<dbReference type="OrthoDB" id="515270at2759"/>
<proteinExistence type="predicted"/>
<evidence type="ECO:0000256" key="3">
    <source>
        <dbReference type="SAM" id="MobiDB-lite"/>
    </source>
</evidence>
<dbReference type="AlphaFoldDB" id="A0A8H5CXQ5"/>
<dbReference type="GO" id="GO:0003676">
    <property type="term" value="F:nucleic acid binding"/>
    <property type="evidence" value="ECO:0007669"/>
    <property type="project" value="InterPro"/>
</dbReference>
<dbReference type="SMART" id="SM00343">
    <property type="entry name" value="ZnF_C2HC"/>
    <property type="match status" value="1"/>
</dbReference>
<dbReference type="Gene3D" id="4.10.60.10">
    <property type="entry name" value="Zinc finger, CCHC-type"/>
    <property type="match status" value="1"/>
</dbReference>
<organism evidence="5 6">
    <name type="scientific">Tetrapyrgos nigripes</name>
    <dbReference type="NCBI Taxonomy" id="182062"/>
    <lineage>
        <taxon>Eukaryota</taxon>
        <taxon>Fungi</taxon>
        <taxon>Dikarya</taxon>
        <taxon>Basidiomycota</taxon>
        <taxon>Agaricomycotina</taxon>
        <taxon>Agaricomycetes</taxon>
        <taxon>Agaricomycetidae</taxon>
        <taxon>Agaricales</taxon>
        <taxon>Marasmiineae</taxon>
        <taxon>Marasmiaceae</taxon>
        <taxon>Tetrapyrgos</taxon>
    </lineage>
</organism>
<feature type="compositionally biased region" description="Polar residues" evidence="3">
    <location>
        <begin position="43"/>
        <end position="55"/>
    </location>
</feature>
<dbReference type="Pfam" id="PF00098">
    <property type="entry name" value="zf-CCHC"/>
    <property type="match status" value="1"/>
</dbReference>
<dbReference type="GO" id="GO:0006397">
    <property type="term" value="P:mRNA processing"/>
    <property type="evidence" value="ECO:0007669"/>
    <property type="project" value="UniProtKB-KW"/>
</dbReference>
<feature type="domain" description="CCHC-type" evidence="4">
    <location>
        <begin position="327"/>
        <end position="341"/>
    </location>
</feature>
<feature type="region of interest" description="Disordered" evidence="3">
    <location>
        <begin position="30"/>
        <end position="140"/>
    </location>
</feature>
<dbReference type="InterPro" id="IPR036875">
    <property type="entry name" value="Znf_CCHC_sf"/>
</dbReference>
<feature type="compositionally biased region" description="Low complexity" evidence="3">
    <location>
        <begin position="56"/>
        <end position="84"/>
    </location>
</feature>
<dbReference type="SUPFAM" id="SSF57756">
    <property type="entry name" value="Retrovirus zinc finger-like domains"/>
    <property type="match status" value="1"/>
</dbReference>
<gene>
    <name evidence="5" type="ORF">D9758_014236</name>
</gene>
<evidence type="ECO:0000256" key="1">
    <source>
        <dbReference type="ARBA" id="ARBA00022664"/>
    </source>
</evidence>
<sequence>MSWSAKNQLLGCPTGTLVWVPEVNQELEIRKAHPIIDSETEPDQGTSTPTNTQLNPEPSSLVPPDLSSASDPLPDPSSNNQSNPPHDPSPVIPSIEGPSVALCCPAPTPSPKPSEPDNLAMSDIAPNDSNNTSKQGRKPDAFNRECDEAKQWLAFFNNYLCQNKARYATEDSRVSLFLSFFMGERGGDWATQRITEQEEDEEDVKIKPDERRWTTLKEIRDSYNSIFNTYGEESDFGETALLDYYKGGLLEKLQKSVEMTWLKWKDFNEYRERTFIWNGTNVGPSQGQTVASVNALMNMGPGANLSFTPLPKLTPKERDQLQKLGACFMCRQPGHMSNECPTFPNNTLRPSTSQNTPRNFPPHSVRTAETSAPTPSFSSLSSPVTVAQASSSHNVIKDISDMVNKVKGLEGEEKEQVAVYLNDIMSKLDF</sequence>